<dbReference type="EMBL" id="JBFPJR010000004">
    <property type="protein sequence ID" value="MEX0426665.1"/>
    <property type="molecule type" value="Genomic_DNA"/>
</dbReference>
<organism evidence="2 3">
    <name type="scientific">Nocardioides eburneus</name>
    <dbReference type="NCBI Taxonomy" id="3231482"/>
    <lineage>
        <taxon>Bacteria</taxon>
        <taxon>Bacillati</taxon>
        <taxon>Actinomycetota</taxon>
        <taxon>Actinomycetes</taxon>
        <taxon>Propionibacteriales</taxon>
        <taxon>Nocardioidaceae</taxon>
        <taxon>Nocardioides</taxon>
    </lineage>
</organism>
<evidence type="ECO:0000313" key="3">
    <source>
        <dbReference type="Proteomes" id="UP001556631"/>
    </source>
</evidence>
<dbReference type="CDD" id="cd00761">
    <property type="entry name" value="Glyco_tranf_GTA_type"/>
    <property type="match status" value="1"/>
</dbReference>
<dbReference type="SUPFAM" id="SSF53448">
    <property type="entry name" value="Nucleotide-diphospho-sugar transferases"/>
    <property type="match status" value="1"/>
</dbReference>
<accession>A0ABV3SUP8</accession>
<comment type="caution">
    <text evidence="2">The sequence shown here is derived from an EMBL/GenBank/DDBJ whole genome shotgun (WGS) entry which is preliminary data.</text>
</comment>
<proteinExistence type="predicted"/>
<dbReference type="GO" id="GO:0016757">
    <property type="term" value="F:glycosyltransferase activity"/>
    <property type="evidence" value="ECO:0007669"/>
    <property type="project" value="UniProtKB-KW"/>
</dbReference>
<reference evidence="2 3" key="1">
    <citation type="submission" date="2024-07" db="EMBL/GenBank/DDBJ databases">
        <authorList>
            <person name="Lee S."/>
            <person name="Kang M."/>
        </authorList>
    </citation>
    <scope>NUCLEOTIDE SEQUENCE [LARGE SCALE GENOMIC DNA]</scope>
    <source>
        <strain evidence="2 3">DS6</strain>
    </source>
</reference>
<feature type="domain" description="Glycosyltransferase 2-like" evidence="1">
    <location>
        <begin position="76"/>
        <end position="112"/>
    </location>
</feature>
<keyword evidence="2" id="KW-0328">Glycosyltransferase</keyword>
<dbReference type="InterPro" id="IPR001173">
    <property type="entry name" value="Glyco_trans_2-like"/>
</dbReference>
<protein>
    <submittedName>
        <fullName evidence="2">Glycosyltransferase family A protein</fullName>
        <ecNumber evidence="2">2.4.-.-</ecNumber>
    </submittedName>
</protein>
<dbReference type="Pfam" id="PF00535">
    <property type="entry name" value="Glycos_transf_2"/>
    <property type="match status" value="1"/>
</dbReference>
<gene>
    <name evidence="2" type="ORF">AB3X52_03460</name>
</gene>
<dbReference type="EC" id="2.4.-.-" evidence="2"/>
<dbReference type="Proteomes" id="UP001556631">
    <property type="component" value="Unassembled WGS sequence"/>
</dbReference>
<dbReference type="InterPro" id="IPR029044">
    <property type="entry name" value="Nucleotide-diphossugar_trans"/>
</dbReference>
<sequence>MTDLSLIVTVHSETYVCGPTMRSADIAVDEARAAGHTVQTVIALDRATPETAAYFSEPHFDHWERWEMDAGDLGLVRNASVPRADGRYIAFLDADDLFSANWLAKGVAALDEAVDRGERLIVHPELNVFFDGMRSVLVNCDQRSPLFAPEALYVRNYYDSLLMAPREAHLEHPYVTRDLDAGLAFQDWQFTAETLGSGWRHATLRDTIIFKRRRDSSLLTEAVGRKALLRALPELAADRVRGLGQEVRRA</sequence>
<keyword evidence="3" id="KW-1185">Reference proteome</keyword>
<dbReference type="RefSeq" id="WP_367991385.1">
    <property type="nucleotide sequence ID" value="NZ_JBFPJR010000004.1"/>
</dbReference>
<evidence type="ECO:0000259" key="1">
    <source>
        <dbReference type="Pfam" id="PF00535"/>
    </source>
</evidence>
<dbReference type="Gene3D" id="3.90.550.10">
    <property type="entry name" value="Spore Coat Polysaccharide Biosynthesis Protein SpsA, Chain A"/>
    <property type="match status" value="1"/>
</dbReference>
<keyword evidence="2" id="KW-0808">Transferase</keyword>
<name>A0ABV3SUP8_9ACTN</name>
<evidence type="ECO:0000313" key="2">
    <source>
        <dbReference type="EMBL" id="MEX0426665.1"/>
    </source>
</evidence>